<name>A0ACD4ZBH3_9ACTN</name>
<sequence>MTQSPATNTRAQSRTPAQVLTEARRRDSRAKRARVLEAIRSLQQSGEKITHAAVARTAGVPSWLTYADGVPEHVEAAISGQVAPRPSKRDSQASTTSLRVDLELARDEIRKLRAERDQLQRNARLHLGQQLDQIGAADLTTRVHELNQSKAELEALLGAKNAEADGLARRVTDLEDELTAARTSLRQMIKNQSKGVASST</sequence>
<evidence type="ECO:0000313" key="2">
    <source>
        <dbReference type="Proteomes" id="UP001348369"/>
    </source>
</evidence>
<gene>
    <name evidence="1" type="ORF">OG835_00715</name>
</gene>
<organism evidence="1 2">
    <name type="scientific">Streptomyces scopuliridis</name>
    <dbReference type="NCBI Taxonomy" id="452529"/>
    <lineage>
        <taxon>Bacteria</taxon>
        <taxon>Bacillati</taxon>
        <taxon>Actinomycetota</taxon>
        <taxon>Actinomycetes</taxon>
        <taxon>Kitasatosporales</taxon>
        <taxon>Streptomycetaceae</taxon>
        <taxon>Streptomyces</taxon>
    </lineage>
</organism>
<keyword evidence="2" id="KW-1185">Reference proteome</keyword>
<dbReference type="EMBL" id="CP109109">
    <property type="protein sequence ID" value="WSB95702.1"/>
    <property type="molecule type" value="Genomic_DNA"/>
</dbReference>
<evidence type="ECO:0000313" key="1">
    <source>
        <dbReference type="EMBL" id="WSB95702.1"/>
    </source>
</evidence>
<accession>A0ACD4ZBH3</accession>
<protein>
    <submittedName>
        <fullName evidence="1">Uncharacterized protein</fullName>
    </submittedName>
</protein>
<proteinExistence type="predicted"/>
<reference evidence="1" key="1">
    <citation type="submission" date="2022-10" db="EMBL/GenBank/DDBJ databases">
        <title>The complete genomes of actinobacterial strains from the NBC collection.</title>
        <authorList>
            <person name="Joergensen T.S."/>
            <person name="Alvarez Arevalo M."/>
            <person name="Sterndorff E.B."/>
            <person name="Faurdal D."/>
            <person name="Vuksanovic O."/>
            <person name="Mourched A.-S."/>
            <person name="Charusanti P."/>
            <person name="Shaw S."/>
            <person name="Blin K."/>
            <person name="Weber T."/>
        </authorList>
    </citation>
    <scope>NUCLEOTIDE SEQUENCE</scope>
    <source>
        <strain evidence="1">NBC 01771</strain>
    </source>
</reference>
<dbReference type="Proteomes" id="UP001348369">
    <property type="component" value="Chromosome"/>
</dbReference>